<dbReference type="NCBIfam" id="TIGR01085">
    <property type="entry name" value="murE"/>
    <property type="match status" value="1"/>
</dbReference>
<evidence type="ECO:0000259" key="11">
    <source>
        <dbReference type="Pfam" id="PF08245"/>
    </source>
</evidence>
<keyword evidence="6 9" id="KW-0133">Cell shape</keyword>
<protein>
    <submittedName>
        <fullName evidence="12">UDP-N-acetylmuramyl tripeptide synthase</fullName>
    </submittedName>
</protein>
<dbReference type="Pfam" id="PF08245">
    <property type="entry name" value="Mur_ligase_M"/>
    <property type="match status" value="1"/>
</dbReference>
<feature type="domain" description="Mur ligase central" evidence="11">
    <location>
        <begin position="100"/>
        <end position="296"/>
    </location>
</feature>
<comment type="subcellular location">
    <subcellularLocation>
        <location evidence="9">Cytoplasm</location>
    </subcellularLocation>
</comment>
<reference evidence="12" key="1">
    <citation type="journal article" date="2013" name="Sci. Rep.">
        <title>Metagenomics uncovers a new group of low GC and ultra-small marine Actinobacteria.</title>
        <authorList>
            <person name="Ghai R."/>
            <person name="Mizuno C.M."/>
            <person name="Picazo A."/>
            <person name="Camacho A."/>
            <person name="Rodriguez-Valera F."/>
        </authorList>
    </citation>
    <scope>NUCLEOTIDE SEQUENCE</scope>
</reference>
<dbReference type="InterPro" id="IPR004101">
    <property type="entry name" value="Mur_ligase_C"/>
</dbReference>
<evidence type="ECO:0000313" key="12">
    <source>
        <dbReference type="EMBL" id="AGQ19177.1"/>
    </source>
</evidence>
<evidence type="ECO:0000256" key="5">
    <source>
        <dbReference type="ARBA" id="ARBA00022840"/>
    </source>
</evidence>
<comment type="pathway">
    <text evidence="9">Cell wall biogenesis; peptidoglycan biosynthesis.</text>
</comment>
<evidence type="ECO:0000256" key="6">
    <source>
        <dbReference type="ARBA" id="ARBA00022960"/>
    </source>
</evidence>
<dbReference type="GO" id="GO:0004326">
    <property type="term" value="F:tetrahydrofolylpolyglutamate synthase activity"/>
    <property type="evidence" value="ECO:0007669"/>
    <property type="project" value="InterPro"/>
</dbReference>
<dbReference type="SUPFAM" id="SSF53623">
    <property type="entry name" value="MurD-like peptide ligases, catalytic domain"/>
    <property type="match status" value="1"/>
</dbReference>
<keyword evidence="7 9" id="KW-0573">Peptidoglycan synthesis</keyword>
<evidence type="ECO:0000256" key="9">
    <source>
        <dbReference type="RuleBase" id="RU004135"/>
    </source>
</evidence>
<dbReference type="InterPro" id="IPR018109">
    <property type="entry name" value="Folylpolyglutamate_synth_CS"/>
</dbReference>
<comment type="similarity">
    <text evidence="1">Belongs to the MurCDEF family. MurE subfamily.</text>
</comment>
<keyword evidence="5" id="KW-0067">ATP-binding</keyword>
<keyword evidence="3" id="KW-0436">Ligase</keyword>
<dbReference type="GO" id="GO:0071555">
    <property type="term" value="P:cell wall organization"/>
    <property type="evidence" value="ECO:0007669"/>
    <property type="project" value="UniProtKB-KW"/>
</dbReference>
<dbReference type="AlphaFoldDB" id="S5DW20"/>
<dbReference type="PANTHER" id="PTHR23135">
    <property type="entry name" value="MUR LIGASE FAMILY MEMBER"/>
    <property type="match status" value="1"/>
</dbReference>
<organism evidence="12">
    <name type="scientific">Candidatus Actinomarina minuta</name>
    <dbReference type="NCBI Taxonomy" id="1389454"/>
    <lineage>
        <taxon>Bacteria</taxon>
        <taxon>Bacillati</taxon>
        <taxon>Actinomycetota</taxon>
        <taxon>Actinomycetes</taxon>
        <taxon>Candidatus Actinomarinidae</taxon>
        <taxon>Candidatus Actinomarinales</taxon>
        <taxon>Candidatus Actinomarineae</taxon>
        <taxon>Candidatus Actinomarinaceae</taxon>
        <taxon>Candidatus Actinomarina</taxon>
    </lineage>
</organism>
<dbReference type="GO" id="GO:0008360">
    <property type="term" value="P:regulation of cell shape"/>
    <property type="evidence" value="ECO:0007669"/>
    <property type="project" value="UniProtKB-KW"/>
</dbReference>
<dbReference type="UniPathway" id="UPA00219"/>
<dbReference type="GO" id="GO:0009252">
    <property type="term" value="P:peptidoglycan biosynthetic process"/>
    <property type="evidence" value="ECO:0007669"/>
    <property type="project" value="UniProtKB-UniPathway"/>
</dbReference>
<dbReference type="InterPro" id="IPR005761">
    <property type="entry name" value="UDP-N-AcMur-Glu-dNH2Pim_ligase"/>
</dbReference>
<keyword evidence="8 9" id="KW-0961">Cell wall biogenesis/degradation</keyword>
<dbReference type="GO" id="GO:0005524">
    <property type="term" value="F:ATP binding"/>
    <property type="evidence" value="ECO:0007669"/>
    <property type="project" value="UniProtKB-KW"/>
</dbReference>
<evidence type="ECO:0000256" key="4">
    <source>
        <dbReference type="ARBA" id="ARBA00022741"/>
    </source>
</evidence>
<keyword evidence="9" id="KW-0131">Cell cycle</keyword>
<sequence length="470" mass="53125">MEANIEINDFDNLDINFDHVVNSSKDAYKGCILMVNTEDSEQLNHFVEAGLSKEAEMIITSKYCDIESEKVIKFENFDAVFNHALTKMLPKQRSLNFFGITGTNGKTTTGHYLSQLLGEETLFIGTTGYELFKDVTNEVHLTTPKLFNIFKLLRGDEYKDIKNIILEVSSHALDQNRLKGIKFLISGFTNLSQDHLDYHKTIDEYFLAKQKLFDKELSSQYVYVDEKWGKDLNAVIDNKSYSVGISEDNDLVLTSVEKNLNSTIVNFMVENNEFSVELPITGPKLELNYLLAVGMAYFSNQASMEKIVMNSRLLNNPEGRFENISFNENDIYIDYAHTPEAISEAIDIVKDKYSMVIVVLGAGGNRDSGKRKLMGKASNNADKVIITNDNPRKENPMQIAKDILDGVDLNKDVEIILDRQLAIRKGIELLQGDSALLVLGKGHEKTQELEKGLVDFQDSLVIQEIIKELK</sequence>
<dbReference type="SUPFAM" id="SSF53244">
    <property type="entry name" value="MurD-like peptide ligases, peptide-binding domain"/>
    <property type="match status" value="1"/>
</dbReference>
<evidence type="ECO:0000256" key="3">
    <source>
        <dbReference type="ARBA" id="ARBA00022598"/>
    </source>
</evidence>
<feature type="domain" description="Mur ligase C-terminal" evidence="10">
    <location>
        <begin position="319"/>
        <end position="442"/>
    </location>
</feature>
<name>S5DW20_9ACTN</name>
<dbReference type="Pfam" id="PF02875">
    <property type="entry name" value="Mur_ligase_C"/>
    <property type="match status" value="1"/>
</dbReference>
<evidence type="ECO:0000259" key="10">
    <source>
        <dbReference type="Pfam" id="PF02875"/>
    </source>
</evidence>
<proteinExistence type="inferred from homology"/>
<dbReference type="InterPro" id="IPR013221">
    <property type="entry name" value="Mur_ligase_cen"/>
</dbReference>
<evidence type="ECO:0000256" key="8">
    <source>
        <dbReference type="ARBA" id="ARBA00023316"/>
    </source>
</evidence>
<dbReference type="GO" id="GO:0051301">
    <property type="term" value="P:cell division"/>
    <property type="evidence" value="ECO:0007669"/>
    <property type="project" value="UniProtKB-KW"/>
</dbReference>
<keyword evidence="9" id="KW-0132">Cell division</keyword>
<dbReference type="PROSITE" id="PS01011">
    <property type="entry name" value="FOLYLPOLYGLU_SYNT_1"/>
    <property type="match status" value="1"/>
</dbReference>
<keyword evidence="2" id="KW-0963">Cytoplasm</keyword>
<evidence type="ECO:0000256" key="2">
    <source>
        <dbReference type="ARBA" id="ARBA00022490"/>
    </source>
</evidence>
<accession>S5DW20</accession>
<dbReference type="Gene3D" id="3.90.190.20">
    <property type="entry name" value="Mur ligase, C-terminal domain"/>
    <property type="match status" value="1"/>
</dbReference>
<evidence type="ECO:0000256" key="1">
    <source>
        <dbReference type="ARBA" id="ARBA00005898"/>
    </source>
</evidence>
<dbReference type="PANTHER" id="PTHR23135:SF4">
    <property type="entry name" value="UDP-N-ACETYLMURAMOYL-L-ALANYL-D-GLUTAMATE--2,6-DIAMINOPIMELATE LIGASE MURE HOMOLOG, CHLOROPLASTIC"/>
    <property type="match status" value="1"/>
</dbReference>
<dbReference type="EMBL" id="KC811124">
    <property type="protein sequence ID" value="AGQ19177.1"/>
    <property type="molecule type" value="Genomic_DNA"/>
</dbReference>
<dbReference type="InterPro" id="IPR036565">
    <property type="entry name" value="Mur-like_cat_sf"/>
</dbReference>
<dbReference type="InterPro" id="IPR036615">
    <property type="entry name" value="Mur_ligase_C_dom_sf"/>
</dbReference>
<evidence type="ECO:0000256" key="7">
    <source>
        <dbReference type="ARBA" id="ARBA00022984"/>
    </source>
</evidence>
<dbReference type="Gene3D" id="3.40.1190.10">
    <property type="entry name" value="Mur-like, catalytic domain"/>
    <property type="match status" value="1"/>
</dbReference>
<keyword evidence="4" id="KW-0547">Nucleotide-binding</keyword>
<dbReference type="GO" id="GO:0005737">
    <property type="term" value="C:cytoplasm"/>
    <property type="evidence" value="ECO:0007669"/>
    <property type="project" value="UniProtKB-SubCell"/>
</dbReference>